<evidence type="ECO:0000256" key="4">
    <source>
        <dbReference type="ARBA" id="ARBA00022782"/>
    </source>
</evidence>
<dbReference type="SUPFAM" id="SSF53098">
    <property type="entry name" value="Ribonuclease H-like"/>
    <property type="match status" value="1"/>
</dbReference>
<dbReference type="PROSITE" id="PS50821">
    <property type="entry name" value="PAZ"/>
    <property type="match status" value="1"/>
</dbReference>
<organism evidence="11 12">
    <name type="scientific">Vespula germanica</name>
    <name type="common">German yellow jacket</name>
    <name type="synonym">Paravespula germanica</name>
    <dbReference type="NCBI Taxonomy" id="30212"/>
    <lineage>
        <taxon>Eukaryota</taxon>
        <taxon>Metazoa</taxon>
        <taxon>Ecdysozoa</taxon>
        <taxon>Arthropoda</taxon>
        <taxon>Hexapoda</taxon>
        <taxon>Insecta</taxon>
        <taxon>Pterygota</taxon>
        <taxon>Neoptera</taxon>
        <taxon>Endopterygota</taxon>
        <taxon>Hymenoptera</taxon>
        <taxon>Apocrita</taxon>
        <taxon>Aculeata</taxon>
        <taxon>Vespoidea</taxon>
        <taxon>Vespidae</taxon>
        <taxon>Vespinae</taxon>
        <taxon>Vespula</taxon>
    </lineage>
</organism>
<keyword evidence="3" id="KW-0963">Cytoplasm</keyword>
<evidence type="ECO:0000256" key="8">
    <source>
        <dbReference type="SAM" id="MobiDB-lite"/>
    </source>
</evidence>
<dbReference type="FunFam" id="2.170.260.10:FF:000003">
    <property type="entry name" value="Piwi-like RNA-mediated gene silencing 2"/>
    <property type="match status" value="1"/>
</dbReference>
<evidence type="ECO:0000256" key="1">
    <source>
        <dbReference type="ARBA" id="ARBA00004496"/>
    </source>
</evidence>
<gene>
    <name evidence="11" type="ORF">HZH68_013250</name>
</gene>
<evidence type="ECO:0000259" key="9">
    <source>
        <dbReference type="PROSITE" id="PS50821"/>
    </source>
</evidence>
<dbReference type="Gene3D" id="3.40.50.2300">
    <property type="match status" value="1"/>
</dbReference>
<feature type="region of interest" description="Disordered" evidence="8">
    <location>
        <begin position="1"/>
        <end position="111"/>
    </location>
</feature>
<feature type="compositionally biased region" description="Low complexity" evidence="8">
    <location>
        <begin position="308"/>
        <end position="338"/>
    </location>
</feature>
<feature type="compositionally biased region" description="Polar residues" evidence="8">
    <location>
        <begin position="438"/>
        <end position="447"/>
    </location>
</feature>
<name>A0A834MWX7_VESGE</name>
<dbReference type="SMART" id="SM00950">
    <property type="entry name" value="Piwi"/>
    <property type="match status" value="1"/>
</dbReference>
<feature type="compositionally biased region" description="Polar residues" evidence="8">
    <location>
        <begin position="46"/>
        <end position="60"/>
    </location>
</feature>
<dbReference type="GO" id="GO:0005737">
    <property type="term" value="C:cytoplasm"/>
    <property type="evidence" value="ECO:0007669"/>
    <property type="project" value="UniProtKB-SubCell"/>
</dbReference>
<feature type="compositionally biased region" description="Polar residues" evidence="8">
    <location>
        <begin position="231"/>
        <end position="294"/>
    </location>
</feature>
<evidence type="ECO:0000256" key="7">
    <source>
        <dbReference type="ARBA" id="ARBA00038291"/>
    </source>
</evidence>
<dbReference type="InterPro" id="IPR012337">
    <property type="entry name" value="RNaseH-like_sf"/>
</dbReference>
<keyword evidence="12" id="KW-1185">Reference proteome</keyword>
<feature type="compositionally biased region" description="Low complexity" evidence="8">
    <location>
        <begin position="97"/>
        <end position="110"/>
    </location>
</feature>
<dbReference type="SUPFAM" id="SSF101690">
    <property type="entry name" value="PAZ domain"/>
    <property type="match status" value="1"/>
</dbReference>
<feature type="compositionally biased region" description="Basic and acidic residues" evidence="8">
    <location>
        <begin position="1"/>
        <end position="15"/>
    </location>
</feature>
<dbReference type="GO" id="GO:0003723">
    <property type="term" value="F:RNA binding"/>
    <property type="evidence" value="ECO:0007669"/>
    <property type="project" value="UniProtKB-KW"/>
</dbReference>
<feature type="compositionally biased region" description="Polar residues" evidence="8">
    <location>
        <begin position="182"/>
        <end position="194"/>
    </location>
</feature>
<feature type="region of interest" description="Disordered" evidence="8">
    <location>
        <begin position="135"/>
        <end position="194"/>
    </location>
</feature>
<comment type="subcellular location">
    <subcellularLocation>
        <location evidence="1">Cytoplasm</location>
    </subcellularLocation>
</comment>
<accession>A0A834MWX7</accession>
<evidence type="ECO:0000313" key="11">
    <source>
        <dbReference type="EMBL" id="KAF7386118.1"/>
    </source>
</evidence>
<evidence type="ECO:0000256" key="3">
    <source>
        <dbReference type="ARBA" id="ARBA00022490"/>
    </source>
</evidence>
<feature type="region of interest" description="Disordered" evidence="8">
    <location>
        <begin position="212"/>
        <end position="461"/>
    </location>
</feature>
<dbReference type="SMART" id="SM00949">
    <property type="entry name" value="PAZ"/>
    <property type="match status" value="1"/>
</dbReference>
<evidence type="ECO:0000313" key="12">
    <source>
        <dbReference type="Proteomes" id="UP000617340"/>
    </source>
</evidence>
<dbReference type="Gene3D" id="2.170.260.10">
    <property type="entry name" value="paz domain"/>
    <property type="match status" value="1"/>
</dbReference>
<evidence type="ECO:0000256" key="5">
    <source>
        <dbReference type="ARBA" id="ARBA00022884"/>
    </source>
</evidence>
<protein>
    <submittedName>
        <fullName evidence="11">Uncharacterized protein</fullName>
    </submittedName>
</protein>
<dbReference type="CDD" id="cd04658">
    <property type="entry name" value="Piwi_piwi-like_Euk"/>
    <property type="match status" value="1"/>
</dbReference>
<dbReference type="Pfam" id="PF23278">
    <property type="entry name" value="Piwi_N"/>
    <property type="match status" value="1"/>
</dbReference>
<evidence type="ECO:0000259" key="10">
    <source>
        <dbReference type="PROSITE" id="PS50822"/>
    </source>
</evidence>
<dbReference type="FunFam" id="3.30.420.10:FF:000014">
    <property type="entry name" value="Piwi-like RNA-mediated gene silencing 1"/>
    <property type="match status" value="1"/>
</dbReference>
<dbReference type="PROSITE" id="PS50822">
    <property type="entry name" value="PIWI"/>
    <property type="match status" value="1"/>
</dbReference>
<dbReference type="InterPro" id="IPR014811">
    <property type="entry name" value="ArgoL1"/>
</dbReference>
<keyword evidence="4" id="KW-0221">Differentiation</keyword>
<feature type="compositionally biased region" description="Basic and acidic residues" evidence="8">
    <location>
        <begin position="428"/>
        <end position="437"/>
    </location>
</feature>
<keyword evidence="6" id="KW-0943">RNA-mediated gene silencing</keyword>
<dbReference type="Pfam" id="PF02171">
    <property type="entry name" value="Piwi"/>
    <property type="match status" value="1"/>
</dbReference>
<dbReference type="InterPro" id="IPR003165">
    <property type="entry name" value="Piwi"/>
</dbReference>
<keyword evidence="5" id="KW-0694">RNA-binding</keyword>
<dbReference type="Proteomes" id="UP000617340">
    <property type="component" value="Unassembled WGS sequence"/>
</dbReference>
<dbReference type="GO" id="GO:0140965">
    <property type="term" value="P:secondary piRNA processing"/>
    <property type="evidence" value="ECO:0007669"/>
    <property type="project" value="UniProtKB-ARBA"/>
</dbReference>
<feature type="domain" description="PAZ" evidence="9">
    <location>
        <begin position="646"/>
        <end position="763"/>
    </location>
</feature>
<comment type="caution">
    <text evidence="11">The sequence shown here is derived from an EMBL/GenBank/DDBJ whole genome shotgun (WGS) entry which is preliminary data.</text>
</comment>
<feature type="compositionally biased region" description="Polar residues" evidence="8">
    <location>
        <begin position="83"/>
        <end position="94"/>
    </location>
</feature>
<evidence type="ECO:0000256" key="2">
    <source>
        <dbReference type="ARBA" id="ARBA00022473"/>
    </source>
</evidence>
<dbReference type="GO" id="GO:0030154">
    <property type="term" value="P:cell differentiation"/>
    <property type="evidence" value="ECO:0007669"/>
    <property type="project" value="UniProtKB-KW"/>
</dbReference>
<reference evidence="11" key="1">
    <citation type="journal article" date="2020" name="G3 (Bethesda)">
        <title>High-Quality Assemblies for Three Invasive Social Wasps from the &lt;i&gt;Vespula&lt;/i&gt; Genus.</title>
        <authorList>
            <person name="Harrop T.W.R."/>
            <person name="Guhlin J."/>
            <person name="McLaughlin G.M."/>
            <person name="Permina E."/>
            <person name="Stockwell P."/>
            <person name="Gilligan J."/>
            <person name="Le Lec M.F."/>
            <person name="Gruber M.A.M."/>
            <person name="Quinn O."/>
            <person name="Lovegrove M."/>
            <person name="Duncan E.J."/>
            <person name="Remnant E.J."/>
            <person name="Van Eeckhoven J."/>
            <person name="Graham B."/>
            <person name="Knapp R.A."/>
            <person name="Langford K.W."/>
            <person name="Kronenberg Z."/>
            <person name="Press M.O."/>
            <person name="Eacker S.M."/>
            <person name="Wilson-Rankin E.E."/>
            <person name="Purcell J."/>
            <person name="Lester P.J."/>
            <person name="Dearden P.K."/>
        </authorList>
    </citation>
    <scope>NUCLEOTIDE SEQUENCE</scope>
    <source>
        <strain evidence="11">Linc-1</strain>
    </source>
</reference>
<feature type="domain" description="Piwi" evidence="10">
    <location>
        <begin position="923"/>
        <end position="1211"/>
    </location>
</feature>
<feature type="compositionally biased region" description="Pro residues" evidence="8">
    <location>
        <begin position="339"/>
        <end position="365"/>
    </location>
</feature>
<dbReference type="Gene3D" id="3.30.420.10">
    <property type="entry name" value="Ribonuclease H-like superfamily/Ribonuclease H"/>
    <property type="match status" value="1"/>
</dbReference>
<comment type="similarity">
    <text evidence="7">Belongs to the argonaute family. Piwi subfamily.</text>
</comment>
<dbReference type="InterPro" id="IPR036085">
    <property type="entry name" value="PAZ_dom_sf"/>
</dbReference>
<dbReference type="Pfam" id="PF08699">
    <property type="entry name" value="ArgoL1"/>
    <property type="match status" value="1"/>
</dbReference>
<dbReference type="InterPro" id="IPR036397">
    <property type="entry name" value="RNaseH_sf"/>
</dbReference>
<dbReference type="InterPro" id="IPR003100">
    <property type="entry name" value="PAZ_dom"/>
</dbReference>
<dbReference type="PANTHER" id="PTHR22891">
    <property type="entry name" value="EUKARYOTIC TRANSLATION INITIATION FACTOR 2C"/>
    <property type="match status" value="1"/>
</dbReference>
<dbReference type="CDD" id="cd02845">
    <property type="entry name" value="PAZ_piwi_like"/>
    <property type="match status" value="1"/>
</dbReference>
<evidence type="ECO:0000256" key="6">
    <source>
        <dbReference type="ARBA" id="ARBA00023158"/>
    </source>
</evidence>
<sequence>MEKDKDGDRKQEETSSMKSPRTPRGFYRRGQSSRSTPYQPVPWQGTPRQSRTLRTVQIETSQSESSQSEWHTPASESEIDPSETLQSNIQQAGPSHTVPQPSTPTQRSTPLKYLPWQSAPQQIVPRQFAPSQTLLWRSAPPQIKSRRFTPLRPRPPQSAPWQYTPTHSHRWQYPRWHPATMQPEQTATWQHELQQTEARRTIRYQPRRLLQSLSQQHAPSQPEGWQPPPQQTEELQHPSQQTEGWQHPSQQTEGWQYPSQQTEGWQYPSQQTEGWQYPSQQTEGWQYPSQQTEGWQHPPYQTEGWQHPPYQTEEWQPPPQQTEVWQPGPSQPGLSQPGPSQPGPSQPGPSQPGPSQPGPSQPEPSQPGTSLIVTYEPDPSQPGPSQPERYYLTPRPSRSRMLRRGSSLSRLQQSERERPVRRSQSLKRGFEEVKDYSTEGNYQSNVQMKIDKDSPPYTRPRKRTRIETEKEICKFDNTCKEITLLTNYFKVLSPVNWTLYLYNVEFTPPENRVYMRKGLIKLYKTSFNVFIYDGHVLYLHERLPNMTLPTKKTSNDEDVTASIRYIGIVDTRDRHYLQFFNIIMKKCLEHLKLQLVRRNYYDPKNKKRIDQYKLEVLSGIFTSIRQHKEDILMCVDVTHKIMRLDTLLDIWNNCKKKKSDSKTKIQQMFCEEVIGCIVLTDHNNNTYRIRDVDFTLTPMDTFILSKTGESIRFKDYYQNRYNITLKKRKQPMLLAEGKQRTRNLPGQRENLVYLIPELCRATGLTDSMRKNFSMMTALSLHTRIVPEKRIKKLMAFNKKLHDKSEALNELKQWDLQLENKLVEIQGRKLPMEHICFYDNDNIYAGEQGNWKTNALVSTIKLEKWMVLCETECRDKWQEFLEILKFEAKKMEFEISYPNISCFKTKIDLNMEIENVAKATPLQLVVCVDSKISYSNYTILKKKCCVDRPIPSQMIIMKTRKANLLSSIAKKLAIQINCKLGGAPWYINIPLKGLMVIGFDVCHDKRRKDCDFGATVASLDSNLSRYISAVSKHKKDEELSNDIASHICKFISAYRDNNGNRYPEYIIIYRDGVGEDQLESVYNHEVKKIKKKLDEIYKDMPIKMAFIIVTKRVNTRIFYNDNNPPCGTVVDSVITSPVKRDFFIVSQHVQQGTVTPTLYTIIYDTLDLNIELIQQLTYKLTHMYYNWTGIIRVPAPCQYAHKLAYLVGVHIHQEPNVDMENLLYYFIAPISKNSAGILLLELLSIGYNIYVHSSKMTSLERWLLIFVKKITHKHKVEKFRGYGITGISLLTKNSFTEYSVRGNNMHCRCSISVRRQ</sequence>
<dbReference type="EMBL" id="JACSDZ010000015">
    <property type="protein sequence ID" value="KAF7386118.1"/>
    <property type="molecule type" value="Genomic_DNA"/>
</dbReference>
<proteinExistence type="inferred from homology"/>
<keyword evidence="2" id="KW-0217">Developmental protein</keyword>
<dbReference type="Pfam" id="PF02170">
    <property type="entry name" value="PAZ"/>
    <property type="match status" value="1"/>
</dbReference>